<evidence type="ECO:0000256" key="1">
    <source>
        <dbReference type="ARBA" id="ARBA00010552"/>
    </source>
</evidence>
<comment type="similarity">
    <text evidence="1">Belongs to the RutC family.</text>
</comment>
<dbReference type="Gene3D" id="3.30.1330.40">
    <property type="entry name" value="RutC-like"/>
    <property type="match status" value="1"/>
</dbReference>
<dbReference type="GO" id="GO:0005829">
    <property type="term" value="C:cytosol"/>
    <property type="evidence" value="ECO:0007669"/>
    <property type="project" value="TreeGrafter"/>
</dbReference>
<sequence>MQTVDASSAVPKPISTANAPAAGGHYSQGVIHAGQVYVSGQLPIEPNGTHRPDADFDKQARLAIRNMLAVVQAAGSSIENLVKVTVYLVGVENWPRFNSIYAELLGDARPARSVVPVPELHYGYLVEIDAVAAIGD</sequence>
<keyword evidence="3" id="KW-1185">Reference proteome</keyword>
<dbReference type="InterPro" id="IPR035959">
    <property type="entry name" value="RutC-like_sf"/>
</dbReference>
<dbReference type="STRING" id="428990.SAMN06295987_103402"/>
<organism evidence="2 3">
    <name type="scientific">Novosphingobium mathurense</name>
    <dbReference type="NCBI Taxonomy" id="428990"/>
    <lineage>
        <taxon>Bacteria</taxon>
        <taxon>Pseudomonadati</taxon>
        <taxon>Pseudomonadota</taxon>
        <taxon>Alphaproteobacteria</taxon>
        <taxon>Sphingomonadales</taxon>
        <taxon>Sphingomonadaceae</taxon>
        <taxon>Novosphingobium</taxon>
    </lineage>
</organism>
<dbReference type="RefSeq" id="WP_425435041.1">
    <property type="nucleotide sequence ID" value="NZ_FVZE01000003.1"/>
</dbReference>
<dbReference type="SUPFAM" id="SSF55298">
    <property type="entry name" value="YjgF-like"/>
    <property type="match status" value="1"/>
</dbReference>
<dbReference type="FunFam" id="3.30.1330.40:FF:000001">
    <property type="entry name" value="L-PSP family endoribonuclease"/>
    <property type="match status" value="1"/>
</dbReference>
<dbReference type="Proteomes" id="UP000190989">
    <property type="component" value="Unassembled WGS sequence"/>
</dbReference>
<gene>
    <name evidence="2" type="ORF">SAMN06295987_103402</name>
</gene>
<dbReference type="AlphaFoldDB" id="A0A1U6HZB5"/>
<dbReference type="InterPro" id="IPR006056">
    <property type="entry name" value="RidA"/>
</dbReference>
<dbReference type="Pfam" id="PF01042">
    <property type="entry name" value="Ribonuc_L-PSP"/>
    <property type="match status" value="1"/>
</dbReference>
<protein>
    <submittedName>
        <fullName evidence="2">Reactive intermediate/imine deaminase</fullName>
    </submittedName>
</protein>
<evidence type="ECO:0000313" key="2">
    <source>
        <dbReference type="EMBL" id="SLK01087.1"/>
    </source>
</evidence>
<reference evidence="3" key="1">
    <citation type="submission" date="2017-02" db="EMBL/GenBank/DDBJ databases">
        <authorList>
            <person name="Varghese N."/>
            <person name="Submissions S."/>
        </authorList>
    </citation>
    <scope>NUCLEOTIDE SEQUENCE [LARGE SCALE GENOMIC DNA]</scope>
    <source>
        <strain evidence="3">SM117</strain>
    </source>
</reference>
<dbReference type="NCBIfam" id="TIGR00004">
    <property type="entry name" value="Rid family detoxifying hydrolase"/>
    <property type="match status" value="1"/>
</dbReference>
<dbReference type="PANTHER" id="PTHR11803">
    <property type="entry name" value="2-IMINOBUTANOATE/2-IMINOPROPANOATE DEAMINASE RIDA"/>
    <property type="match status" value="1"/>
</dbReference>
<dbReference type="GO" id="GO:0019239">
    <property type="term" value="F:deaminase activity"/>
    <property type="evidence" value="ECO:0007669"/>
    <property type="project" value="TreeGrafter"/>
</dbReference>
<accession>A0A1U6HZB5</accession>
<evidence type="ECO:0000313" key="3">
    <source>
        <dbReference type="Proteomes" id="UP000190989"/>
    </source>
</evidence>
<name>A0A1U6HZB5_9SPHN</name>
<dbReference type="InterPro" id="IPR006175">
    <property type="entry name" value="YjgF/YER057c/UK114"/>
</dbReference>
<dbReference type="PANTHER" id="PTHR11803:SF58">
    <property type="entry name" value="PROTEIN HMF1-RELATED"/>
    <property type="match status" value="1"/>
</dbReference>
<dbReference type="EMBL" id="FVZE01000003">
    <property type="protein sequence ID" value="SLK01087.1"/>
    <property type="molecule type" value="Genomic_DNA"/>
</dbReference>
<proteinExistence type="inferred from homology"/>
<dbReference type="CDD" id="cd00448">
    <property type="entry name" value="YjgF_YER057c_UK114_family"/>
    <property type="match status" value="1"/>
</dbReference>